<dbReference type="Pfam" id="PF00400">
    <property type="entry name" value="WD40"/>
    <property type="match status" value="1"/>
</dbReference>
<evidence type="ECO:0000313" key="3">
    <source>
        <dbReference type="Proteomes" id="UP001150238"/>
    </source>
</evidence>
<accession>A0A9W9AUZ8</accession>
<proteinExistence type="predicted"/>
<comment type="caution">
    <text evidence="2">The sequence shown here is derived from an EMBL/GenBank/DDBJ whole genome shotgun (WGS) entry which is preliminary data.</text>
</comment>
<keyword evidence="1" id="KW-1133">Transmembrane helix</keyword>
<dbReference type="SUPFAM" id="SSF50978">
    <property type="entry name" value="WD40 repeat-like"/>
    <property type="match status" value="1"/>
</dbReference>
<keyword evidence="1" id="KW-0812">Transmembrane</keyword>
<dbReference type="AlphaFoldDB" id="A0A9W9AUZ8"/>
<keyword evidence="1" id="KW-0472">Membrane</keyword>
<evidence type="ECO:0000313" key="2">
    <source>
        <dbReference type="EMBL" id="KAJ4489574.1"/>
    </source>
</evidence>
<protein>
    <submittedName>
        <fullName evidence="2">WD40-repeat-containing domain protein</fullName>
    </submittedName>
</protein>
<sequence>MYEHLITLQDSRDAVICLSFSPQAKFIAAAGYGGVTVWDLESFDPIPVPNNIYNPRNPDNVYSACAWLHFEQADRYFLIVGSQEGTVSIMQLEVNDEAFHTTVRVVPEPSGFQVLSIDVYHTEIEIGKLARIAVATADNRTTVYTLSSSGVFREIFSATVEDFSLIAARFCKKTADIYVFELNGGTIMRLDYKTGDVKSNQKYGPDPMGTVCIDDSSNFFVACTGADFQMLRLDTIEHIQTFSGPDPVVRFPKVATFSEDGAVLIGGTDRGHAMVFDVQSGANVQPLKYAKGGLVQPVAACTSKKGFLAAIAGSTMETSAEVVIYQKNHLPPTTPKSNDNTKASLYRSLMNRGSIQFIFVMLGISLMLNGLYSLALTYTPVVCFSRFLDFAHSIMSSLSRSSLC</sequence>
<evidence type="ECO:0000256" key="1">
    <source>
        <dbReference type="SAM" id="Phobius"/>
    </source>
</evidence>
<organism evidence="2 3">
    <name type="scientific">Lentinula lateritia</name>
    <dbReference type="NCBI Taxonomy" id="40482"/>
    <lineage>
        <taxon>Eukaryota</taxon>
        <taxon>Fungi</taxon>
        <taxon>Dikarya</taxon>
        <taxon>Basidiomycota</taxon>
        <taxon>Agaricomycotina</taxon>
        <taxon>Agaricomycetes</taxon>
        <taxon>Agaricomycetidae</taxon>
        <taxon>Agaricales</taxon>
        <taxon>Marasmiineae</taxon>
        <taxon>Omphalotaceae</taxon>
        <taxon>Lentinula</taxon>
    </lineage>
</organism>
<dbReference type="InterPro" id="IPR015943">
    <property type="entry name" value="WD40/YVTN_repeat-like_dom_sf"/>
</dbReference>
<name>A0A9W9AUZ8_9AGAR</name>
<dbReference type="Gene3D" id="2.130.10.10">
    <property type="entry name" value="YVTN repeat-like/Quinoprotein amine dehydrogenase"/>
    <property type="match status" value="2"/>
</dbReference>
<dbReference type="EMBL" id="JANVFS010000007">
    <property type="protein sequence ID" value="KAJ4489574.1"/>
    <property type="molecule type" value="Genomic_DNA"/>
</dbReference>
<feature type="transmembrane region" description="Helical" evidence="1">
    <location>
        <begin position="357"/>
        <end position="378"/>
    </location>
</feature>
<dbReference type="InterPro" id="IPR036322">
    <property type="entry name" value="WD40_repeat_dom_sf"/>
</dbReference>
<dbReference type="InterPro" id="IPR001680">
    <property type="entry name" value="WD40_rpt"/>
</dbReference>
<reference evidence="2" key="1">
    <citation type="submission" date="2022-08" db="EMBL/GenBank/DDBJ databases">
        <authorList>
            <consortium name="DOE Joint Genome Institute"/>
            <person name="Min B."/>
            <person name="Riley R."/>
            <person name="Sierra-Patev S."/>
            <person name="Naranjo-Ortiz M."/>
            <person name="Looney B."/>
            <person name="Konkel Z."/>
            <person name="Slot J.C."/>
            <person name="Sakamoto Y."/>
            <person name="Steenwyk J.L."/>
            <person name="Rokas A."/>
            <person name="Carro J."/>
            <person name="Camarero S."/>
            <person name="Ferreira P."/>
            <person name="Molpeceres G."/>
            <person name="Ruiz-Duenas F.J."/>
            <person name="Serrano A."/>
            <person name="Henrissat B."/>
            <person name="Drula E."/>
            <person name="Hughes K.W."/>
            <person name="Mata J.L."/>
            <person name="Ishikawa N.K."/>
            <person name="Vargas-Isla R."/>
            <person name="Ushijima S."/>
            <person name="Smith C.A."/>
            <person name="Ahrendt S."/>
            <person name="Andreopoulos W."/>
            <person name="He G."/>
            <person name="Labutti K."/>
            <person name="Lipzen A."/>
            <person name="Ng V."/>
            <person name="Sandor L."/>
            <person name="Barry K."/>
            <person name="Martinez A.T."/>
            <person name="Xiao Y."/>
            <person name="Gibbons J.G."/>
            <person name="Terashima K."/>
            <person name="Hibbett D.S."/>
            <person name="Grigoriev I.V."/>
        </authorList>
    </citation>
    <scope>NUCLEOTIDE SEQUENCE</scope>
    <source>
        <strain evidence="2">Sp2 HRB7682 ss15</strain>
    </source>
</reference>
<gene>
    <name evidence="2" type="ORF">C8J55DRAFT_422555</name>
</gene>
<dbReference type="Proteomes" id="UP001150238">
    <property type="component" value="Unassembled WGS sequence"/>
</dbReference>
<reference evidence="2" key="2">
    <citation type="journal article" date="2023" name="Proc. Natl. Acad. Sci. U.S.A.">
        <title>A global phylogenomic analysis of the shiitake genus Lentinula.</title>
        <authorList>
            <person name="Sierra-Patev S."/>
            <person name="Min B."/>
            <person name="Naranjo-Ortiz M."/>
            <person name="Looney B."/>
            <person name="Konkel Z."/>
            <person name="Slot J.C."/>
            <person name="Sakamoto Y."/>
            <person name="Steenwyk J.L."/>
            <person name="Rokas A."/>
            <person name="Carro J."/>
            <person name="Camarero S."/>
            <person name="Ferreira P."/>
            <person name="Molpeceres G."/>
            <person name="Ruiz-Duenas F.J."/>
            <person name="Serrano A."/>
            <person name="Henrissat B."/>
            <person name="Drula E."/>
            <person name="Hughes K.W."/>
            <person name="Mata J.L."/>
            <person name="Ishikawa N.K."/>
            <person name="Vargas-Isla R."/>
            <person name="Ushijima S."/>
            <person name="Smith C.A."/>
            <person name="Donoghue J."/>
            <person name="Ahrendt S."/>
            <person name="Andreopoulos W."/>
            <person name="He G."/>
            <person name="LaButti K."/>
            <person name="Lipzen A."/>
            <person name="Ng V."/>
            <person name="Riley R."/>
            <person name="Sandor L."/>
            <person name="Barry K."/>
            <person name="Martinez A.T."/>
            <person name="Xiao Y."/>
            <person name="Gibbons J.G."/>
            <person name="Terashima K."/>
            <person name="Grigoriev I.V."/>
            <person name="Hibbett D."/>
        </authorList>
    </citation>
    <scope>NUCLEOTIDE SEQUENCE</scope>
    <source>
        <strain evidence="2">Sp2 HRB7682 ss15</strain>
    </source>
</reference>
<dbReference type="SMART" id="SM00320">
    <property type="entry name" value="WD40"/>
    <property type="match status" value="2"/>
</dbReference>